<dbReference type="InterPro" id="IPR028662">
    <property type="entry name" value="SNX8/Mvp1"/>
</dbReference>
<dbReference type="Pfam" id="PF00787">
    <property type="entry name" value="PX"/>
    <property type="match status" value="1"/>
</dbReference>
<dbReference type="PROSITE" id="PS50195">
    <property type="entry name" value="PX"/>
    <property type="match status" value="1"/>
</dbReference>
<protein>
    <recommendedName>
        <fullName evidence="2">Sorting nexin MVP1</fullName>
    </recommendedName>
</protein>
<dbReference type="EMBL" id="JBAHYK010000582">
    <property type="protein sequence ID" value="KAL0572803.1"/>
    <property type="molecule type" value="Genomic_DNA"/>
</dbReference>
<dbReference type="SMART" id="SM00027">
    <property type="entry name" value="EH"/>
    <property type="match status" value="1"/>
</dbReference>
<accession>A0ABR3FC24</accession>
<evidence type="ECO:0000313" key="5">
    <source>
        <dbReference type="EMBL" id="KAL0572803.1"/>
    </source>
</evidence>
<organism evidence="5 6">
    <name type="scientific">Marasmius crinis-equi</name>
    <dbReference type="NCBI Taxonomy" id="585013"/>
    <lineage>
        <taxon>Eukaryota</taxon>
        <taxon>Fungi</taxon>
        <taxon>Dikarya</taxon>
        <taxon>Basidiomycota</taxon>
        <taxon>Agaricomycotina</taxon>
        <taxon>Agaricomycetes</taxon>
        <taxon>Agaricomycetidae</taxon>
        <taxon>Agaricales</taxon>
        <taxon>Marasmiineae</taxon>
        <taxon>Marasmiaceae</taxon>
        <taxon>Marasmius</taxon>
    </lineage>
</organism>
<dbReference type="InterPro" id="IPR011992">
    <property type="entry name" value="EF-hand-dom_pair"/>
</dbReference>
<evidence type="ECO:0000259" key="4">
    <source>
        <dbReference type="PROSITE" id="PS50195"/>
    </source>
</evidence>
<dbReference type="SUPFAM" id="SSF47473">
    <property type="entry name" value="EF-hand"/>
    <property type="match status" value="1"/>
</dbReference>
<evidence type="ECO:0000256" key="3">
    <source>
        <dbReference type="SAM" id="MobiDB-lite"/>
    </source>
</evidence>
<feature type="compositionally biased region" description="Polar residues" evidence="3">
    <location>
        <begin position="171"/>
        <end position="185"/>
    </location>
</feature>
<evidence type="ECO:0000256" key="2">
    <source>
        <dbReference type="ARBA" id="ARBA00014268"/>
    </source>
</evidence>
<keyword evidence="6" id="KW-1185">Reference proteome</keyword>
<dbReference type="InterPro" id="IPR001683">
    <property type="entry name" value="PX_dom"/>
</dbReference>
<dbReference type="SUPFAM" id="SSF64268">
    <property type="entry name" value="PX domain"/>
    <property type="match status" value="1"/>
</dbReference>
<dbReference type="PANTHER" id="PTHR47554:SF1">
    <property type="entry name" value="SORTING NEXIN MVP1"/>
    <property type="match status" value="1"/>
</dbReference>
<proteinExistence type="predicted"/>
<dbReference type="Gene3D" id="1.10.238.10">
    <property type="entry name" value="EF-hand"/>
    <property type="match status" value="1"/>
</dbReference>
<sequence>MFNSPRPAQRYGGSSANGFGSTSFVDENPLASSAYDGLDPWSAAPSPSATPAPQTSSVFSSVIADATVPTIYSTAFSLVDPSNSGETSVGSLSRILSTSSLPAATIEKIVNLVSNRSRVSKLEFFVALALVALAQSGKDVSIEQVAALSSQNELPEPVLNLDTLPPSTSTFMSNPTTPGSTNTVRSPAPAYSADDPWNTNTRFVSPPSNLSGFDAPARPAPVTNASSALAGSGLPKEWWKKQETVSVSIQGQQGFILNRYTVYQITTDRGTPVTRRYSEFVYLWDCLVRRYPFRLFPALPPKRIGPDEYFLEQRRRGLTRFLNFVLYVAKTSSSSAVA</sequence>
<dbReference type="PANTHER" id="PTHR47554">
    <property type="entry name" value="SORTING NEXIN MVP1"/>
    <property type="match status" value="1"/>
</dbReference>
<gene>
    <name evidence="5" type="primary">MVP1_1</name>
    <name evidence="5" type="ORF">V5O48_009168</name>
</gene>
<dbReference type="InterPro" id="IPR000261">
    <property type="entry name" value="EH_dom"/>
</dbReference>
<name>A0ABR3FC24_9AGAR</name>
<dbReference type="Gene3D" id="3.30.1520.10">
    <property type="entry name" value="Phox-like domain"/>
    <property type="match status" value="1"/>
</dbReference>
<feature type="domain" description="PX" evidence="4">
    <location>
        <begin position="241"/>
        <end position="338"/>
    </location>
</feature>
<evidence type="ECO:0000313" key="6">
    <source>
        <dbReference type="Proteomes" id="UP001465976"/>
    </source>
</evidence>
<feature type="region of interest" description="Disordered" evidence="3">
    <location>
        <begin position="171"/>
        <end position="198"/>
    </location>
</feature>
<comment type="caution">
    <text evidence="5">The sequence shown here is derived from an EMBL/GenBank/DDBJ whole genome shotgun (WGS) entry which is preliminary data.</text>
</comment>
<evidence type="ECO:0000256" key="1">
    <source>
        <dbReference type="ARBA" id="ARBA00004287"/>
    </source>
</evidence>
<comment type="subcellular location">
    <subcellularLocation>
        <location evidence="1">Membrane</location>
        <topology evidence="1">Peripheral membrane protein</topology>
        <orientation evidence="1">Cytoplasmic side</orientation>
    </subcellularLocation>
</comment>
<dbReference type="SMART" id="SM00312">
    <property type="entry name" value="PX"/>
    <property type="match status" value="1"/>
</dbReference>
<dbReference type="Proteomes" id="UP001465976">
    <property type="component" value="Unassembled WGS sequence"/>
</dbReference>
<reference evidence="5 6" key="1">
    <citation type="submission" date="2024-02" db="EMBL/GenBank/DDBJ databases">
        <title>A draft genome for the cacao thread blight pathogen Marasmius crinis-equi.</title>
        <authorList>
            <person name="Cohen S.P."/>
            <person name="Baruah I.K."/>
            <person name="Amoako-Attah I."/>
            <person name="Bukari Y."/>
            <person name="Meinhardt L.W."/>
            <person name="Bailey B.A."/>
        </authorList>
    </citation>
    <scope>NUCLEOTIDE SEQUENCE [LARGE SCALE GENOMIC DNA]</scope>
    <source>
        <strain evidence="5 6">GH-76</strain>
    </source>
</reference>
<dbReference type="InterPro" id="IPR036871">
    <property type="entry name" value="PX_dom_sf"/>
</dbReference>